<dbReference type="Pfam" id="PF00118">
    <property type="entry name" value="Cpn60_TCP1"/>
    <property type="match status" value="1"/>
</dbReference>
<feature type="region of interest" description="Disordered" evidence="7">
    <location>
        <begin position="921"/>
        <end position="968"/>
    </location>
</feature>
<evidence type="ECO:0000256" key="5">
    <source>
        <dbReference type="ARBA" id="ARBA00022840"/>
    </source>
</evidence>
<dbReference type="InterPro" id="IPR002423">
    <property type="entry name" value="Cpn60/GroEL/TCP-1"/>
</dbReference>
<dbReference type="PANTHER" id="PTHR45748">
    <property type="entry name" value="1-PHOSPHATIDYLINOSITOL 3-PHOSPHATE 5-KINASE-RELATED"/>
    <property type="match status" value="1"/>
</dbReference>
<dbReference type="InterPro" id="IPR027484">
    <property type="entry name" value="PInositol-4-P-5-kinase_N"/>
</dbReference>
<sequence length="1614" mass="176739">METSRDTQHKMGNERESQLTSSLPLRVVPHRDQSPSPSESLSNMSDDEEDFEQKNERCHQDLDYEDESGVDLDTTDLRHSILDSSSRTAESSSDNKLSDYQLSRDAAYDGSSSHAQSFDDSESINGEYGEVEGPSKAQTLSEEVEHVIAEHVWNNAAIWIPPPPETDDEEVETNLVDEDEDDDDEAEWGSQSSSGNISNNSNIAQRRASLRTVVSGHFRALVAQLLHEHGLPVGEEGDDNSWLDIVSTRSLQAAKLVKPNTSKGGSMDPGGYVKVKCIASGRIADSVVVKGVVCHKNVQNRRMTSRFKNPRLLLLRGALEYQRVSNQLSSLETLLQQEIDYLKDTVARIEAHHPNVLLVEKTVVGLAQDKLLAKEVSVVLNVKRPLLDRIARCTGAEVVPSLDNLTGAKAGHCETFRIEKFDEEHNLVSQAGKKTSKYLMFFEGCPRPLGCTILLRGASTAELKKVKKVVQYAVFAAYHLALETSFLADEGATLPYLPIQTKRSNSDSSIPFLSGSTFSTTQVSNYHLRKTSAPDLGFQPTQQSNSQIERMEGVTPLEDSSDYSEAQQPAKVEEFPPSLPDQYILVLVSSRIFRKGTQCKRPELTRIYYYGKNDKPLGRFLKEFLSQTSGKCVSCDEPLEMHEHRYTHPQGSLTISSKLLKDSVLPGEKEGKIWMWHRCLQCARVNGDYPATRRILISDSALDLSFGKFLELSFSNHAAASRSAACGHSVHRNCLRFFGLGSAVACFHYTPIKMHSVYVPPPQLEFNHPDEQEWLRNEASEVAELGSLLFVEVAETLRELGEKSASLGPYQSMKSHKVAELMGVLEKEKGEFEAELQIAAPGKCQPFQPVADILALNKLRQTIADLSGDWDMRISKLTEAYGAAGSDLDAAMKKLNVLEAQAVGEDLGVANSRLEQLPVVEDVGDMNPSVASGESTTGTRGVTEEDTVSDSEQKSESEALGQAVAPEKVIEANPGDVEEGSEASGQLLVNAIALNRQASSPLPSISNSTDQTNTALGEPSRDSEHMLNRGAASSLSPAAGELGERRTLSEGQFPSLVDLPDMVGATRGGAFGSDNVSSMHVTQQEDTEGSRDTESVPGGEADLSDLAPMPVSTSGSEPVQGDEVAGDAISQVSVPTSPVKGSDESGAPAGVPSMSLDKGYSRSSSLRGGSMDSSQNRWSISPTRSLVQLVAHGTARVRLPPGVNGTVVAVYDDEPTSIIAYALTSYEYQNRLQNVEMEKPRVKDEDRGEIATAVEGLPVADQGDEKKRSTTPPPEQLAASKSRRETSVTDSLKSPTPTTVKVHFAETGQQGKTEFRVTCHYAKQFQALRVKCCGGELEYIRSMSRCKKWGAQGGKSNVYFAKTMDDRFIVKQVTSTEKHSFLEFAPQYFTHLCDLLNSASPTCLAKILGIYTVQLKQGGKAVKELDLLVMENLFYGRHTTRLYDLKGSKRSRYNADASGMNKVLLDQNLIETMPTAPIFVNNKAKLVLDRAVYNDTSFLAKVNVMDYSLLVGVDEMHQELVVGIIDFIRQYTWDKHLETWVKASGILGGPKNAPPTVISPKEYKKRFRKAMSDYFVVVPDPLVSTGNPSSSELVASSEILQQSAVAPREMQSSM</sequence>
<feature type="region of interest" description="Disordered" evidence="7">
    <location>
        <begin position="1"/>
        <end position="140"/>
    </location>
</feature>
<keyword evidence="4 6" id="KW-0418">Kinase</keyword>
<evidence type="ECO:0000256" key="2">
    <source>
        <dbReference type="ARBA" id="ARBA00022679"/>
    </source>
</evidence>
<dbReference type="SUPFAM" id="SSF56104">
    <property type="entry name" value="SAICAR synthase-like"/>
    <property type="match status" value="1"/>
</dbReference>
<evidence type="ECO:0000313" key="9">
    <source>
        <dbReference type="EMBL" id="CAK9880598.1"/>
    </source>
</evidence>
<feature type="compositionally biased region" description="Polar residues" evidence="7">
    <location>
        <begin position="1074"/>
        <end position="1084"/>
    </location>
</feature>
<feature type="compositionally biased region" description="Polar residues" evidence="7">
    <location>
        <begin position="929"/>
        <end position="940"/>
    </location>
</feature>
<reference evidence="9" key="1">
    <citation type="submission" date="2024-03" db="EMBL/GenBank/DDBJ databases">
        <authorList>
            <consortium name="ELIXIR-Norway"/>
            <consortium name="Elixir Norway"/>
        </authorList>
    </citation>
    <scope>NUCLEOTIDE SEQUENCE</scope>
</reference>
<proteinExistence type="predicted"/>
<dbReference type="SUPFAM" id="SSF54849">
    <property type="entry name" value="GroEL-intermediate domain like"/>
    <property type="match status" value="1"/>
</dbReference>
<feature type="domain" description="PIPK" evidence="8">
    <location>
        <begin position="1247"/>
        <end position="1575"/>
    </location>
</feature>
<feature type="compositionally biased region" description="Low complexity" evidence="7">
    <location>
        <begin position="34"/>
        <end position="44"/>
    </location>
</feature>
<gene>
    <name evidence="9" type="ORF">CSSPJE1EN2_LOCUS21997</name>
</gene>
<dbReference type="SUPFAM" id="SSF52029">
    <property type="entry name" value="GroEL apical domain-like"/>
    <property type="match status" value="1"/>
</dbReference>
<dbReference type="PANTHER" id="PTHR45748:SF7">
    <property type="entry name" value="1-PHOSPHATIDYLINOSITOL 3-PHOSPHATE 5-KINASE-RELATED"/>
    <property type="match status" value="1"/>
</dbReference>
<dbReference type="Gene3D" id="3.50.7.10">
    <property type="entry name" value="GroEL"/>
    <property type="match status" value="1"/>
</dbReference>
<dbReference type="InterPro" id="IPR044769">
    <property type="entry name" value="PIKfyve_PIPKc"/>
</dbReference>
<evidence type="ECO:0000313" key="10">
    <source>
        <dbReference type="Proteomes" id="UP001497522"/>
    </source>
</evidence>
<dbReference type="Gene3D" id="3.30.810.10">
    <property type="entry name" value="2-Layer Sandwich"/>
    <property type="match status" value="1"/>
</dbReference>
<feature type="compositionally biased region" description="Basic and acidic residues" evidence="7">
    <location>
        <begin position="1"/>
        <end position="17"/>
    </location>
</feature>
<protein>
    <recommendedName>
        <fullName evidence="1">1-phosphatidylinositol-3-phosphate 5-kinase</fullName>
        <ecNumber evidence="1">2.7.1.150</ecNumber>
    </recommendedName>
</protein>
<dbReference type="InterPro" id="IPR027410">
    <property type="entry name" value="TCP-1-like_intermed_sf"/>
</dbReference>
<evidence type="ECO:0000259" key="8">
    <source>
        <dbReference type="PROSITE" id="PS51455"/>
    </source>
</evidence>
<dbReference type="SMART" id="SM00330">
    <property type="entry name" value="PIPKc"/>
    <property type="match status" value="1"/>
</dbReference>
<feature type="compositionally biased region" description="Basic and acidic residues" evidence="7">
    <location>
        <begin position="52"/>
        <end position="62"/>
    </location>
</feature>
<dbReference type="CDD" id="cd17300">
    <property type="entry name" value="PIPKc_PIKfyve"/>
    <property type="match status" value="1"/>
</dbReference>
<dbReference type="PROSITE" id="PS51455">
    <property type="entry name" value="PIPK"/>
    <property type="match status" value="1"/>
</dbReference>
<keyword evidence="3 6" id="KW-0547">Nucleotide-binding</keyword>
<evidence type="ECO:0000256" key="7">
    <source>
        <dbReference type="SAM" id="MobiDB-lite"/>
    </source>
</evidence>
<feature type="region of interest" description="Disordered" evidence="7">
    <location>
        <begin position="1000"/>
        <end position="1178"/>
    </location>
</feature>
<accession>A0ABP1BW04</accession>
<feature type="compositionally biased region" description="Polar residues" evidence="7">
    <location>
        <begin position="1288"/>
        <end position="1299"/>
    </location>
</feature>
<name>A0ABP1BW04_9BRYO</name>
<feature type="compositionally biased region" description="Acidic residues" evidence="7">
    <location>
        <begin position="165"/>
        <end position="187"/>
    </location>
</feature>
<evidence type="ECO:0000256" key="1">
    <source>
        <dbReference type="ARBA" id="ARBA00012009"/>
    </source>
</evidence>
<keyword evidence="5 6" id="KW-0067">ATP-binding</keyword>
<feature type="compositionally biased region" description="Polar residues" evidence="7">
    <location>
        <begin position="1000"/>
        <end position="1015"/>
    </location>
</feature>
<dbReference type="EC" id="2.7.1.150" evidence="1"/>
<dbReference type="Proteomes" id="UP001497522">
    <property type="component" value="Chromosome 7"/>
</dbReference>
<dbReference type="Gene3D" id="3.30.800.10">
    <property type="entry name" value="Phosphatidylinositol Phosphate Kinase II Beta"/>
    <property type="match status" value="1"/>
</dbReference>
<evidence type="ECO:0000256" key="4">
    <source>
        <dbReference type="ARBA" id="ARBA00022777"/>
    </source>
</evidence>
<dbReference type="EMBL" id="OZ023708">
    <property type="protein sequence ID" value="CAK9880598.1"/>
    <property type="molecule type" value="Genomic_DNA"/>
</dbReference>
<evidence type="ECO:0000256" key="3">
    <source>
        <dbReference type="ARBA" id="ARBA00022741"/>
    </source>
</evidence>
<feature type="compositionally biased region" description="Low complexity" evidence="7">
    <location>
        <begin position="1161"/>
        <end position="1174"/>
    </location>
</feature>
<organism evidence="9 10">
    <name type="scientific">Sphagnum jensenii</name>
    <dbReference type="NCBI Taxonomy" id="128206"/>
    <lineage>
        <taxon>Eukaryota</taxon>
        <taxon>Viridiplantae</taxon>
        <taxon>Streptophyta</taxon>
        <taxon>Embryophyta</taxon>
        <taxon>Bryophyta</taxon>
        <taxon>Sphagnophytina</taxon>
        <taxon>Sphagnopsida</taxon>
        <taxon>Sphagnales</taxon>
        <taxon>Sphagnaceae</taxon>
        <taxon>Sphagnum</taxon>
    </lineage>
</organism>
<dbReference type="InterPro" id="IPR002498">
    <property type="entry name" value="PInositol-4-P-4/5-kinase_core"/>
</dbReference>
<dbReference type="InterPro" id="IPR027483">
    <property type="entry name" value="PInositol-4-P-4/5-kinase_C_sf"/>
</dbReference>
<feature type="region of interest" description="Disordered" evidence="7">
    <location>
        <begin position="1252"/>
        <end position="1299"/>
    </location>
</feature>
<evidence type="ECO:0000256" key="6">
    <source>
        <dbReference type="PROSITE-ProRule" id="PRU00781"/>
    </source>
</evidence>
<dbReference type="Pfam" id="PF01504">
    <property type="entry name" value="PIP5K"/>
    <property type="match status" value="2"/>
</dbReference>
<dbReference type="CDD" id="cd03334">
    <property type="entry name" value="Fab1_TCP"/>
    <property type="match status" value="1"/>
</dbReference>
<keyword evidence="10" id="KW-1185">Reference proteome</keyword>
<feature type="region of interest" description="Disordered" evidence="7">
    <location>
        <begin position="158"/>
        <end position="201"/>
    </location>
</feature>
<keyword evidence="2 6" id="KW-0808">Transferase</keyword>
<dbReference type="InterPro" id="IPR027409">
    <property type="entry name" value="GroEL-like_apical_dom_sf"/>
</dbReference>
<feature type="compositionally biased region" description="Low complexity" evidence="7">
    <location>
        <begin position="189"/>
        <end position="201"/>
    </location>
</feature>
<feature type="compositionally biased region" description="Acidic residues" evidence="7">
    <location>
        <begin position="63"/>
        <end position="74"/>
    </location>
</feature>